<reference evidence="1" key="1">
    <citation type="submission" date="2023-10" db="EMBL/GenBank/DDBJ databases">
        <title>Genome assembly of Pristionchus species.</title>
        <authorList>
            <person name="Yoshida K."/>
            <person name="Sommer R.J."/>
        </authorList>
    </citation>
    <scope>NUCLEOTIDE SEQUENCE</scope>
    <source>
        <strain evidence="1">RS0144</strain>
    </source>
</reference>
<comment type="caution">
    <text evidence="1">The sequence shown here is derived from an EMBL/GenBank/DDBJ whole genome shotgun (WGS) entry which is preliminary data.</text>
</comment>
<keyword evidence="2" id="KW-1185">Reference proteome</keyword>
<accession>A0AAV5T0F1</accession>
<sequence>RVLSIRRSTFVRQIGQHCLSAKSLVSNHRIPHVLCMMCLQGSKVMTRLVYSASKQTEHTSLLSSSFFATSITSSIFSRDFVFFLPL</sequence>
<name>A0AAV5T0F1_9BILA</name>
<dbReference type="AlphaFoldDB" id="A0AAV5T0F1"/>
<dbReference type="Proteomes" id="UP001432027">
    <property type="component" value="Unassembled WGS sequence"/>
</dbReference>
<evidence type="ECO:0008006" key="3">
    <source>
        <dbReference type="Google" id="ProtNLM"/>
    </source>
</evidence>
<feature type="non-terminal residue" evidence="1">
    <location>
        <position position="1"/>
    </location>
</feature>
<proteinExistence type="predicted"/>
<evidence type="ECO:0000313" key="1">
    <source>
        <dbReference type="EMBL" id="GMS87713.1"/>
    </source>
</evidence>
<gene>
    <name evidence="1" type="ORF">PENTCL1PPCAC_9888</name>
</gene>
<dbReference type="EMBL" id="BTSX01000003">
    <property type="protein sequence ID" value="GMS87713.1"/>
    <property type="molecule type" value="Genomic_DNA"/>
</dbReference>
<protein>
    <recommendedName>
        <fullName evidence="3">G protein-coupled receptor</fullName>
    </recommendedName>
</protein>
<organism evidence="1 2">
    <name type="scientific">Pristionchus entomophagus</name>
    <dbReference type="NCBI Taxonomy" id="358040"/>
    <lineage>
        <taxon>Eukaryota</taxon>
        <taxon>Metazoa</taxon>
        <taxon>Ecdysozoa</taxon>
        <taxon>Nematoda</taxon>
        <taxon>Chromadorea</taxon>
        <taxon>Rhabditida</taxon>
        <taxon>Rhabditina</taxon>
        <taxon>Diplogasteromorpha</taxon>
        <taxon>Diplogasteroidea</taxon>
        <taxon>Neodiplogasteridae</taxon>
        <taxon>Pristionchus</taxon>
    </lineage>
</organism>
<evidence type="ECO:0000313" key="2">
    <source>
        <dbReference type="Proteomes" id="UP001432027"/>
    </source>
</evidence>